<dbReference type="EC" id="3.2.1.18" evidence="3"/>
<accession>A0A4V4GZB7</accession>
<dbReference type="GO" id="GO:0016020">
    <property type="term" value="C:membrane"/>
    <property type="evidence" value="ECO:0007669"/>
    <property type="project" value="TreeGrafter"/>
</dbReference>
<dbReference type="OrthoDB" id="7294637at2"/>
<dbReference type="GO" id="GO:0005737">
    <property type="term" value="C:cytoplasm"/>
    <property type="evidence" value="ECO:0007669"/>
    <property type="project" value="TreeGrafter"/>
</dbReference>
<dbReference type="InterPro" id="IPR036278">
    <property type="entry name" value="Sialidase_sf"/>
</dbReference>
<dbReference type="Pfam" id="PF13088">
    <property type="entry name" value="BNR_2"/>
    <property type="match status" value="1"/>
</dbReference>
<comment type="caution">
    <text evidence="6">The sequence shown here is derived from an EMBL/GenBank/DDBJ whole genome shotgun (WGS) entry which is preliminary data.</text>
</comment>
<dbReference type="GO" id="GO:0004308">
    <property type="term" value="F:exo-alpha-sialidase activity"/>
    <property type="evidence" value="ECO:0007669"/>
    <property type="project" value="UniProtKB-EC"/>
</dbReference>
<dbReference type="Proteomes" id="UP000306918">
    <property type="component" value="Unassembled WGS sequence"/>
</dbReference>
<dbReference type="SUPFAM" id="SSF50939">
    <property type="entry name" value="Sialidases"/>
    <property type="match status" value="1"/>
</dbReference>
<name>A0A4V4GZB7_9BACT</name>
<dbReference type="PANTHER" id="PTHR10628:SF30">
    <property type="entry name" value="EXO-ALPHA-SIALIDASE"/>
    <property type="match status" value="1"/>
</dbReference>
<reference evidence="6 7" key="1">
    <citation type="submission" date="2019-04" db="EMBL/GenBank/DDBJ databases">
        <title>Niastella caeni sp. nov., isolated from activated sludge.</title>
        <authorList>
            <person name="Sheng M."/>
        </authorList>
    </citation>
    <scope>NUCLEOTIDE SEQUENCE [LARGE SCALE GENOMIC DNA]</scope>
    <source>
        <strain evidence="6 7">HX-2-15</strain>
    </source>
</reference>
<dbReference type="PANTHER" id="PTHR10628">
    <property type="entry name" value="SIALIDASE"/>
    <property type="match status" value="1"/>
</dbReference>
<organism evidence="6 7">
    <name type="scientific">Niastella caeni</name>
    <dbReference type="NCBI Taxonomy" id="2569763"/>
    <lineage>
        <taxon>Bacteria</taxon>
        <taxon>Pseudomonadati</taxon>
        <taxon>Bacteroidota</taxon>
        <taxon>Chitinophagia</taxon>
        <taxon>Chitinophagales</taxon>
        <taxon>Chitinophagaceae</taxon>
        <taxon>Niastella</taxon>
    </lineage>
</organism>
<sequence>MKQTRFMNNMFTNRVPGLFTLIALITFSSTACKKGVADQPAAPGDDNPPAITEVAETHTYTKIFDGGTNGYHSFRIPSIIRTNANTLIAFVEGRMSSNKDHGNINVEYKRSTDHGATWSSMMEVVGAGQGTWGNPTAVVDRTTGRIWVFMNWNSATKNLGGTDGYDPIDTWGDRRVYYSYSDNDGLSFSTPTDMTNTLLPPNYKWDAVGPGTGIQTSNGTLVIPATGRNIYSTDHGATWHYQMIPGGTSEGAIVELNDGRLMRNDRASGSTWETAKRRWVSRGTIAGGFSAFAPDNTLLDPYCQGSIVRYTGSPDRIMVLNSASTETRCKMRVRISYDGGVTWPISRKIYDWLTDSEAFAQGKGGYSSMVKTADYTIGALIEVNENTGSSSTSNRSIEFHKFNLPWMLNGNAEPIQ</sequence>
<keyword evidence="4" id="KW-0732">Signal</keyword>
<feature type="chain" id="PRO_5020608644" description="exo-alpha-sialidase" evidence="4">
    <location>
        <begin position="34"/>
        <end position="416"/>
    </location>
</feature>
<keyword evidence="7" id="KW-1185">Reference proteome</keyword>
<feature type="domain" description="Sialidase" evidence="5">
    <location>
        <begin position="86"/>
        <end position="374"/>
    </location>
</feature>
<comment type="catalytic activity">
    <reaction evidence="1">
        <text>Hydrolysis of alpha-(2-&gt;3)-, alpha-(2-&gt;6)-, alpha-(2-&gt;8)- glycosidic linkages of terminal sialic acid residues in oligosaccharides, glycoproteins, glycolipids, colominic acid and synthetic substrates.</text>
        <dbReference type="EC" id="3.2.1.18"/>
    </reaction>
</comment>
<evidence type="ECO:0000313" key="6">
    <source>
        <dbReference type="EMBL" id="THU32066.1"/>
    </source>
</evidence>
<evidence type="ECO:0000256" key="2">
    <source>
        <dbReference type="ARBA" id="ARBA00009348"/>
    </source>
</evidence>
<comment type="similarity">
    <text evidence="2">Belongs to the glycosyl hydrolase 33 family.</text>
</comment>
<evidence type="ECO:0000256" key="4">
    <source>
        <dbReference type="SAM" id="SignalP"/>
    </source>
</evidence>
<feature type="signal peptide" evidence="4">
    <location>
        <begin position="1"/>
        <end position="33"/>
    </location>
</feature>
<dbReference type="PROSITE" id="PS51257">
    <property type="entry name" value="PROKAR_LIPOPROTEIN"/>
    <property type="match status" value="1"/>
</dbReference>
<dbReference type="AlphaFoldDB" id="A0A4V4GZB7"/>
<evidence type="ECO:0000259" key="5">
    <source>
        <dbReference type="Pfam" id="PF13088"/>
    </source>
</evidence>
<dbReference type="GO" id="GO:0006689">
    <property type="term" value="P:ganglioside catabolic process"/>
    <property type="evidence" value="ECO:0007669"/>
    <property type="project" value="TreeGrafter"/>
</dbReference>
<dbReference type="InterPro" id="IPR026856">
    <property type="entry name" value="Sialidase_fam"/>
</dbReference>
<dbReference type="InterPro" id="IPR011040">
    <property type="entry name" value="Sialidase"/>
</dbReference>
<dbReference type="GO" id="GO:0009313">
    <property type="term" value="P:oligosaccharide catabolic process"/>
    <property type="evidence" value="ECO:0007669"/>
    <property type="project" value="TreeGrafter"/>
</dbReference>
<evidence type="ECO:0000256" key="3">
    <source>
        <dbReference type="ARBA" id="ARBA00012733"/>
    </source>
</evidence>
<dbReference type="RefSeq" id="WP_136580510.1">
    <property type="nucleotide sequence ID" value="NZ_STFF01000012.1"/>
</dbReference>
<proteinExistence type="inferred from homology"/>
<dbReference type="EMBL" id="STFF01000012">
    <property type="protein sequence ID" value="THU32066.1"/>
    <property type="molecule type" value="Genomic_DNA"/>
</dbReference>
<protein>
    <recommendedName>
        <fullName evidence="3">exo-alpha-sialidase</fullName>
        <ecNumber evidence="3">3.2.1.18</ecNumber>
    </recommendedName>
</protein>
<gene>
    <name evidence="6" type="ORF">FAM09_28205</name>
</gene>
<dbReference type="CDD" id="cd15482">
    <property type="entry name" value="Sialidase_non-viral"/>
    <property type="match status" value="1"/>
</dbReference>
<evidence type="ECO:0000256" key="1">
    <source>
        <dbReference type="ARBA" id="ARBA00000427"/>
    </source>
</evidence>
<dbReference type="Gene3D" id="2.120.10.10">
    <property type="match status" value="1"/>
</dbReference>
<evidence type="ECO:0000313" key="7">
    <source>
        <dbReference type="Proteomes" id="UP000306918"/>
    </source>
</evidence>